<organism evidence="2 3">
    <name type="scientific">Daedalea quercina L-15889</name>
    <dbReference type="NCBI Taxonomy" id="1314783"/>
    <lineage>
        <taxon>Eukaryota</taxon>
        <taxon>Fungi</taxon>
        <taxon>Dikarya</taxon>
        <taxon>Basidiomycota</taxon>
        <taxon>Agaricomycotina</taxon>
        <taxon>Agaricomycetes</taxon>
        <taxon>Polyporales</taxon>
        <taxon>Fomitopsis</taxon>
    </lineage>
</organism>
<accession>A0A165NGH7</accession>
<sequence>MEELRLSTYLQPRPDESDATPLNRQTYLQEIPQQYVMPDCVEVWHAPPQAFSERFSLPSNSEAYDAYGISVNLPPSLPHSIKMQIAAYCHALTSGSPCLPLTDEDILIANLIYGRMQKLGGRPGNAQNAPSSNVTPIHVGIQLNDSPMSPPPYSALPDVIATDRTRCLFDGCDEYYPSSSVSDIATHLRERHFNECSKEAWNGEERTVCRWLHCSKDRPLLRRHLAKHIRDVHLRDERVACIYTQEGCRETFSRQDGMIRHSKKCPWNCEQA</sequence>
<evidence type="ECO:0000256" key="1">
    <source>
        <dbReference type="SAM" id="MobiDB-lite"/>
    </source>
</evidence>
<dbReference type="Proteomes" id="UP000076727">
    <property type="component" value="Unassembled WGS sequence"/>
</dbReference>
<protein>
    <submittedName>
        <fullName evidence="2">Uncharacterized protein</fullName>
    </submittedName>
</protein>
<gene>
    <name evidence="2" type="ORF">DAEQUDRAFT_729738</name>
</gene>
<dbReference type="EMBL" id="KV429082">
    <property type="protein sequence ID" value="KZT66945.1"/>
    <property type="molecule type" value="Genomic_DNA"/>
</dbReference>
<dbReference type="STRING" id="1314783.A0A165NGH7"/>
<evidence type="ECO:0000313" key="2">
    <source>
        <dbReference type="EMBL" id="KZT66945.1"/>
    </source>
</evidence>
<keyword evidence="3" id="KW-1185">Reference proteome</keyword>
<name>A0A165NGH7_9APHY</name>
<evidence type="ECO:0000313" key="3">
    <source>
        <dbReference type="Proteomes" id="UP000076727"/>
    </source>
</evidence>
<dbReference type="AlphaFoldDB" id="A0A165NGH7"/>
<dbReference type="OrthoDB" id="2802762at2759"/>
<proteinExistence type="predicted"/>
<reference evidence="2 3" key="1">
    <citation type="journal article" date="2016" name="Mol. Biol. Evol.">
        <title>Comparative Genomics of Early-Diverging Mushroom-Forming Fungi Provides Insights into the Origins of Lignocellulose Decay Capabilities.</title>
        <authorList>
            <person name="Nagy L.G."/>
            <person name="Riley R."/>
            <person name="Tritt A."/>
            <person name="Adam C."/>
            <person name="Daum C."/>
            <person name="Floudas D."/>
            <person name="Sun H."/>
            <person name="Yadav J.S."/>
            <person name="Pangilinan J."/>
            <person name="Larsson K.H."/>
            <person name="Matsuura K."/>
            <person name="Barry K."/>
            <person name="Labutti K."/>
            <person name="Kuo R."/>
            <person name="Ohm R.A."/>
            <person name="Bhattacharya S.S."/>
            <person name="Shirouzu T."/>
            <person name="Yoshinaga Y."/>
            <person name="Martin F.M."/>
            <person name="Grigoriev I.V."/>
            <person name="Hibbett D.S."/>
        </authorList>
    </citation>
    <scope>NUCLEOTIDE SEQUENCE [LARGE SCALE GENOMIC DNA]</scope>
    <source>
        <strain evidence="2 3">L-15889</strain>
    </source>
</reference>
<feature type="region of interest" description="Disordered" evidence="1">
    <location>
        <begin position="1"/>
        <end position="20"/>
    </location>
</feature>